<keyword evidence="3" id="KW-1185">Reference proteome</keyword>
<dbReference type="eggNOG" id="ENOG502ZGUA">
    <property type="taxonomic scope" value="Bacteria"/>
</dbReference>
<dbReference type="EMBL" id="FOAZ01000002">
    <property type="protein sequence ID" value="SEK48170.1"/>
    <property type="molecule type" value="Genomic_DNA"/>
</dbReference>
<feature type="transmembrane region" description="Helical" evidence="1">
    <location>
        <begin position="57"/>
        <end position="76"/>
    </location>
</feature>
<dbReference type="STRING" id="235985.SAMN05414137_102165"/>
<evidence type="ECO:0000256" key="1">
    <source>
        <dbReference type="SAM" id="Phobius"/>
    </source>
</evidence>
<proteinExistence type="predicted"/>
<sequence length="238" mass="25577">MKFCQDMTNGQSRHPAPAWTAVEEMPLVKRSRPCQNPRVFDSAEVYEVRYGWTRKTIVLLVTSLVFCAAPLLLSGYASARVDGLPVPIWLVDVLAVVLGVGGLVTTAAGPVTGRTALRVDAEGVLLGGSPLRYAATTVTVPWAEITTVELWVQRMQVNGRTIRTPYIGVRRMDGAVPVPGTARRIAGRVGTGLTGKDADLIAASRPVTPWRLDQPRLRAALAAHAPGVPLYVEGDFPS</sequence>
<feature type="transmembrane region" description="Helical" evidence="1">
    <location>
        <begin position="88"/>
        <end position="108"/>
    </location>
</feature>
<keyword evidence="1" id="KW-0472">Membrane</keyword>
<evidence type="ECO:0000313" key="3">
    <source>
        <dbReference type="Proteomes" id="UP000183015"/>
    </source>
</evidence>
<evidence type="ECO:0000313" key="2">
    <source>
        <dbReference type="EMBL" id="SEK48170.1"/>
    </source>
</evidence>
<organism evidence="2 3">
    <name type="scientific">Streptacidiphilus jiangxiensis</name>
    <dbReference type="NCBI Taxonomy" id="235985"/>
    <lineage>
        <taxon>Bacteria</taxon>
        <taxon>Bacillati</taxon>
        <taxon>Actinomycetota</taxon>
        <taxon>Actinomycetes</taxon>
        <taxon>Kitasatosporales</taxon>
        <taxon>Streptomycetaceae</taxon>
        <taxon>Streptacidiphilus</taxon>
    </lineage>
</organism>
<protein>
    <recommendedName>
        <fullName evidence="4">PH domain-containing protein</fullName>
    </recommendedName>
</protein>
<evidence type="ECO:0008006" key="4">
    <source>
        <dbReference type="Google" id="ProtNLM"/>
    </source>
</evidence>
<reference evidence="3" key="1">
    <citation type="submission" date="2016-10" db="EMBL/GenBank/DDBJ databases">
        <authorList>
            <person name="Varghese N."/>
        </authorList>
    </citation>
    <scope>NUCLEOTIDE SEQUENCE [LARGE SCALE GENOMIC DNA]</scope>
    <source>
        <strain evidence="3">DSM 45096 / BCRC 16803 / CGMCC 4.1857 / CIP 109030 / JCM 12277 / KCTC 19219 / NBRC 100920 / 33214</strain>
    </source>
</reference>
<keyword evidence="1" id="KW-0812">Transmembrane</keyword>
<keyword evidence="1" id="KW-1133">Transmembrane helix</keyword>
<name>A0A1H7HGX6_STRJI</name>
<dbReference type="AlphaFoldDB" id="A0A1H7HGX6"/>
<accession>A0A1H7HGX6</accession>
<gene>
    <name evidence="2" type="ORF">SAMN05414137_102165</name>
</gene>
<dbReference type="Proteomes" id="UP000183015">
    <property type="component" value="Unassembled WGS sequence"/>
</dbReference>